<feature type="region of interest" description="Disordered" evidence="2">
    <location>
        <begin position="119"/>
        <end position="235"/>
    </location>
</feature>
<dbReference type="KEGG" id="dpte:113795210"/>
<dbReference type="Proteomes" id="UP000515146">
    <property type="component" value="Unplaced"/>
</dbReference>
<sequence length="351" mass="40679">MKFKNKNPSIDHPSHKQQTTLFNDNNPMNIDNNHGHHHPKHSKQKNKSMNIIKDNDGHNVITKCDPSSLSSKSSSKTTKKDSNRCHSNIILKQRYQIRNQEETRMEQQQEEKNQKFSICNNIHGDDDKAQNNKGKTVPKTSSDSSKIDDTGTEKIKSPRSRSRQRTNVPHHDKQYLNQKQISPSSSSNKTNRHSLNNNSRKIDDFCHDNHCQQNNDDHQKQQSTDIDHKQSISSTTTKCLTKKKSKNKMIDNEINPAEADFDCNNQYVDQPQQHEPLSQVLVTLKSQNQNLIKEVEDLRIKLEDAEGDLKLVQCQMRQISKQQLDKSNHQKIQLDLNQQINCKLQEQQQQQ</sequence>
<keyword evidence="1" id="KW-0175">Coiled coil</keyword>
<feature type="compositionally biased region" description="Polar residues" evidence="2">
    <location>
        <begin position="175"/>
        <end position="199"/>
    </location>
</feature>
<feature type="compositionally biased region" description="Low complexity" evidence="2">
    <location>
        <begin position="23"/>
        <end position="32"/>
    </location>
</feature>
<gene>
    <name evidence="4" type="primary">LOC113795210</name>
</gene>
<reference evidence="4" key="1">
    <citation type="submission" date="2025-08" db="UniProtKB">
        <authorList>
            <consortium name="RefSeq"/>
        </authorList>
    </citation>
    <scope>IDENTIFICATION</scope>
    <source>
        <strain evidence="4">Airmid</strain>
    </source>
</reference>
<feature type="compositionally biased region" description="Basic residues" evidence="2">
    <location>
        <begin position="35"/>
        <end position="46"/>
    </location>
</feature>
<feature type="coiled-coil region" evidence="1">
    <location>
        <begin position="281"/>
        <end position="322"/>
    </location>
</feature>
<feature type="compositionally biased region" description="Basic and acidic residues" evidence="2">
    <location>
        <begin position="145"/>
        <end position="156"/>
    </location>
</feature>
<dbReference type="RefSeq" id="XP_027201203.1">
    <property type="nucleotide sequence ID" value="XM_027345402.1"/>
</dbReference>
<proteinExistence type="predicted"/>
<evidence type="ECO:0000256" key="2">
    <source>
        <dbReference type="SAM" id="MobiDB-lite"/>
    </source>
</evidence>
<accession>A0A6P6Y707</accession>
<evidence type="ECO:0000256" key="1">
    <source>
        <dbReference type="SAM" id="Coils"/>
    </source>
</evidence>
<feature type="region of interest" description="Disordered" evidence="2">
    <location>
        <begin position="1"/>
        <end position="86"/>
    </location>
</feature>
<dbReference type="AlphaFoldDB" id="A0A6P6Y707"/>
<feature type="non-terminal residue" evidence="4">
    <location>
        <position position="351"/>
    </location>
</feature>
<protein>
    <submittedName>
        <fullName evidence="4">GATA zinc finger domain-containing protein 14-like</fullName>
    </submittedName>
</protein>
<name>A0A6P6Y707_DERPT</name>
<evidence type="ECO:0000313" key="3">
    <source>
        <dbReference type="Proteomes" id="UP000515146"/>
    </source>
</evidence>
<evidence type="ECO:0000313" key="4">
    <source>
        <dbReference type="RefSeq" id="XP_027201203.1"/>
    </source>
</evidence>
<organism evidence="3 4">
    <name type="scientific">Dermatophagoides pteronyssinus</name>
    <name type="common">European house dust mite</name>
    <dbReference type="NCBI Taxonomy" id="6956"/>
    <lineage>
        <taxon>Eukaryota</taxon>
        <taxon>Metazoa</taxon>
        <taxon>Ecdysozoa</taxon>
        <taxon>Arthropoda</taxon>
        <taxon>Chelicerata</taxon>
        <taxon>Arachnida</taxon>
        <taxon>Acari</taxon>
        <taxon>Acariformes</taxon>
        <taxon>Sarcoptiformes</taxon>
        <taxon>Astigmata</taxon>
        <taxon>Psoroptidia</taxon>
        <taxon>Analgoidea</taxon>
        <taxon>Pyroglyphidae</taxon>
        <taxon>Dermatophagoidinae</taxon>
        <taxon>Dermatophagoides</taxon>
    </lineage>
</organism>
<feature type="compositionally biased region" description="Basic and acidic residues" evidence="2">
    <location>
        <begin position="200"/>
        <end position="230"/>
    </location>
</feature>
<keyword evidence="3" id="KW-1185">Reference proteome</keyword>
<dbReference type="OrthoDB" id="5917629at2759"/>
<dbReference type="InParanoid" id="A0A6P6Y707"/>
<feature type="compositionally biased region" description="Low complexity" evidence="2">
    <location>
        <begin position="67"/>
        <end position="76"/>
    </location>
</feature>